<dbReference type="AlphaFoldDB" id="A0A1M4WNP2"/>
<dbReference type="EMBL" id="FQUW01000009">
    <property type="protein sequence ID" value="SHE82663.1"/>
    <property type="molecule type" value="Genomic_DNA"/>
</dbReference>
<dbReference type="OrthoDB" id="9779910at2"/>
<dbReference type="RefSeq" id="WP_131821577.1">
    <property type="nucleotide sequence ID" value="NZ_FQUW01000009.1"/>
</dbReference>
<evidence type="ECO:0000313" key="3">
    <source>
        <dbReference type="EMBL" id="SHE82663.1"/>
    </source>
</evidence>
<dbReference type="SUPFAM" id="SSF53271">
    <property type="entry name" value="PRTase-like"/>
    <property type="match status" value="1"/>
</dbReference>
<dbReference type="PANTHER" id="PTHR47505">
    <property type="entry name" value="DNA UTILIZATION PROTEIN YHGH"/>
    <property type="match status" value="1"/>
</dbReference>
<dbReference type="Proteomes" id="UP000184196">
    <property type="component" value="Unassembled WGS sequence"/>
</dbReference>
<protein>
    <submittedName>
        <fullName evidence="3">ComF family protein</fullName>
    </submittedName>
</protein>
<name>A0A1M4WNP2_9FIRM</name>
<dbReference type="PANTHER" id="PTHR47505:SF1">
    <property type="entry name" value="DNA UTILIZATION PROTEIN YHGH"/>
    <property type="match status" value="1"/>
</dbReference>
<proteinExistence type="inferred from homology"/>
<comment type="similarity">
    <text evidence="1">Belongs to the ComF/GntX family.</text>
</comment>
<dbReference type="Pfam" id="PF18912">
    <property type="entry name" value="DZR_2"/>
    <property type="match status" value="1"/>
</dbReference>
<dbReference type="Gene3D" id="3.40.50.2020">
    <property type="match status" value="1"/>
</dbReference>
<organism evidence="3 4">
    <name type="scientific">Desulfofundulus australicus DSM 11792</name>
    <dbReference type="NCBI Taxonomy" id="1121425"/>
    <lineage>
        <taxon>Bacteria</taxon>
        <taxon>Bacillati</taxon>
        <taxon>Bacillota</taxon>
        <taxon>Clostridia</taxon>
        <taxon>Eubacteriales</taxon>
        <taxon>Peptococcaceae</taxon>
        <taxon>Desulfofundulus</taxon>
    </lineage>
</organism>
<reference evidence="4" key="1">
    <citation type="submission" date="2016-11" db="EMBL/GenBank/DDBJ databases">
        <authorList>
            <person name="Varghese N."/>
            <person name="Submissions S."/>
        </authorList>
    </citation>
    <scope>NUCLEOTIDE SEQUENCE [LARGE SCALE GENOMIC DNA]</scope>
    <source>
        <strain evidence="4">DSM 11792</strain>
    </source>
</reference>
<evidence type="ECO:0000313" key="4">
    <source>
        <dbReference type="Proteomes" id="UP000184196"/>
    </source>
</evidence>
<dbReference type="InterPro" id="IPR051910">
    <property type="entry name" value="ComF/GntX_DNA_util-trans"/>
</dbReference>
<dbReference type="InterPro" id="IPR044005">
    <property type="entry name" value="DZR_2"/>
</dbReference>
<dbReference type="InterPro" id="IPR000836">
    <property type="entry name" value="PRTase_dom"/>
</dbReference>
<evidence type="ECO:0000256" key="1">
    <source>
        <dbReference type="ARBA" id="ARBA00008007"/>
    </source>
</evidence>
<feature type="domain" description="Double zinc ribbon" evidence="2">
    <location>
        <begin position="41"/>
        <end position="85"/>
    </location>
</feature>
<dbReference type="InterPro" id="IPR029057">
    <property type="entry name" value="PRTase-like"/>
</dbReference>
<sequence>MKTGRRVYLLCRAAVCGTGEIGELSGVFRLLIPLRELWSDFLDLLFPPPRGCPLCGAGAEGEGFCPRCREMFLEHRAPVGCTVCGCFPVRPGTGGGVSGGPGGRSFPRALCPHCRSDRPPFKAARAAGPYEGVLKEAVLRLKFRGERRLARPLAYLLAAVAREMVPPGTVPLVVPVPISSRRLALRGFNQAELLAGELCTALGWPLVPALRKVRETLPQTGLSRAARLSNLSGSFAAVPGVLPPGRVVVLVDDVITTGSTARECTSVLLAAGAAAVYVLTVAAPYCPATTPAGPPAGG</sequence>
<dbReference type="CDD" id="cd06223">
    <property type="entry name" value="PRTases_typeI"/>
    <property type="match status" value="1"/>
</dbReference>
<evidence type="ECO:0000259" key="2">
    <source>
        <dbReference type="Pfam" id="PF18912"/>
    </source>
</evidence>
<gene>
    <name evidence="3" type="ORF">SAMN02745218_00873</name>
</gene>
<accession>A0A1M4WNP2</accession>
<keyword evidence="4" id="KW-1185">Reference proteome</keyword>